<dbReference type="Proteomes" id="UP000070089">
    <property type="component" value="Unassembled WGS sequence"/>
</dbReference>
<evidence type="ECO:0000313" key="9">
    <source>
        <dbReference type="Proteomes" id="UP000070089"/>
    </source>
</evidence>
<evidence type="ECO:0000256" key="5">
    <source>
        <dbReference type="ARBA" id="ARBA00023136"/>
    </source>
</evidence>
<evidence type="ECO:0000256" key="7">
    <source>
        <dbReference type="SAM" id="Phobius"/>
    </source>
</evidence>
<comment type="similarity">
    <text evidence="2 6">Belongs to the DP1 family.</text>
</comment>
<evidence type="ECO:0000256" key="2">
    <source>
        <dbReference type="ARBA" id="ARBA00008573"/>
    </source>
</evidence>
<evidence type="ECO:0000256" key="4">
    <source>
        <dbReference type="ARBA" id="ARBA00022989"/>
    </source>
</evidence>
<dbReference type="PANTHER" id="PTHR12300">
    <property type="entry name" value="HVA22-LIKE PROTEINS"/>
    <property type="match status" value="1"/>
</dbReference>
<evidence type="ECO:0000256" key="1">
    <source>
        <dbReference type="ARBA" id="ARBA00004141"/>
    </source>
</evidence>
<dbReference type="InterPro" id="IPR004345">
    <property type="entry name" value="TB2_DP1_HVA22"/>
</dbReference>
<reference evidence="8 9" key="1">
    <citation type="journal article" date="2015" name="Mol. Biochem. Parasitol.">
        <title>Identification of polymorphic genes for use in assemblage B genotyping assays through comparative genomics of multiple assemblage B Giardia duodenalis isolates.</title>
        <authorList>
            <person name="Wielinga C."/>
            <person name="Thompson R.C."/>
            <person name="Monis P."/>
            <person name="Ryan U."/>
        </authorList>
    </citation>
    <scope>NUCLEOTIDE SEQUENCE [LARGE SCALE GENOMIC DNA]</scope>
    <source>
        <strain evidence="8 9">BAH15c1</strain>
    </source>
</reference>
<protein>
    <submittedName>
        <fullName evidence="8">Putative Yip interacting protein</fullName>
    </submittedName>
</protein>
<keyword evidence="5 7" id="KW-0472">Membrane</keyword>
<feature type="transmembrane region" description="Helical" evidence="7">
    <location>
        <begin position="93"/>
        <end position="112"/>
    </location>
</feature>
<dbReference type="PANTHER" id="PTHR12300:SF161">
    <property type="entry name" value="RECEPTOR EXPRESSION-ENHANCING PROTEIN"/>
    <property type="match status" value="1"/>
</dbReference>
<dbReference type="EMBL" id="JXTI01000182">
    <property type="protein sequence ID" value="KWX11483.1"/>
    <property type="molecule type" value="Genomic_DNA"/>
</dbReference>
<keyword evidence="3 7" id="KW-0812">Transmembrane</keyword>
<keyword evidence="4 7" id="KW-1133">Transmembrane helix</keyword>
<comment type="caution">
    <text evidence="8">The sequence shown here is derived from an EMBL/GenBank/DDBJ whole genome shotgun (WGS) entry which is preliminary data.</text>
</comment>
<sequence>MYVGNVRAPLCSLVRIVCCYLFPAYRLHAVLQNTVPPVRTIVCTDFYLDQVVLPDSMVRILAGNLSYWVILSMFNILEYLLDPLLNWVPLYEVLKLLALLWIALGNGSTYIYRLLTKSRDNIQLPTFDNLVGIWRDKLKELWAKTWKPHPPDFVSSKSSGQ</sequence>
<dbReference type="AlphaFoldDB" id="A0A132NN16"/>
<comment type="subcellular location">
    <subcellularLocation>
        <location evidence="1 6">Membrane</location>
        <topology evidence="1 6">Multi-pass membrane protein</topology>
    </subcellularLocation>
</comment>
<dbReference type="Pfam" id="PF03134">
    <property type="entry name" value="TB2_DP1_HVA22"/>
    <property type="match status" value="1"/>
</dbReference>
<gene>
    <name evidence="8" type="ORF">QR46_4554</name>
</gene>
<evidence type="ECO:0000313" key="8">
    <source>
        <dbReference type="EMBL" id="KWX11483.1"/>
    </source>
</evidence>
<feature type="transmembrane region" description="Helical" evidence="7">
    <location>
        <begin position="65"/>
        <end position="81"/>
    </location>
</feature>
<evidence type="ECO:0000256" key="6">
    <source>
        <dbReference type="RuleBase" id="RU362006"/>
    </source>
</evidence>
<evidence type="ECO:0000256" key="3">
    <source>
        <dbReference type="ARBA" id="ARBA00022692"/>
    </source>
</evidence>
<dbReference type="VEuPathDB" id="GiardiaDB:QR46_4554"/>
<name>A0A132NN16_GIAIN</name>
<organism evidence="8 9">
    <name type="scientific">Giardia duodenalis assemblage B</name>
    <dbReference type="NCBI Taxonomy" id="1394984"/>
    <lineage>
        <taxon>Eukaryota</taxon>
        <taxon>Metamonada</taxon>
        <taxon>Diplomonadida</taxon>
        <taxon>Hexamitidae</taxon>
        <taxon>Giardiinae</taxon>
        <taxon>Giardia</taxon>
    </lineage>
</organism>
<proteinExistence type="inferred from homology"/>
<accession>A0A132NN16</accession>
<dbReference type="OrthoDB" id="10009287at2759"/>
<dbReference type="GO" id="GO:0016020">
    <property type="term" value="C:membrane"/>
    <property type="evidence" value="ECO:0007669"/>
    <property type="project" value="UniProtKB-SubCell"/>
</dbReference>